<dbReference type="RefSeq" id="WP_307299249.1">
    <property type="nucleotide sequence ID" value="NZ_JAUSXV010000001.1"/>
</dbReference>
<keyword evidence="2" id="KW-0812">Transmembrane</keyword>
<keyword evidence="2" id="KW-0472">Membrane</keyword>
<dbReference type="AlphaFoldDB" id="A0AAW8F3Y4"/>
<dbReference type="Proteomes" id="UP001244427">
    <property type="component" value="Unassembled WGS sequence"/>
</dbReference>
<keyword evidence="2" id="KW-1133">Transmembrane helix</keyword>
<feature type="compositionally biased region" description="Pro residues" evidence="1">
    <location>
        <begin position="7"/>
        <end position="56"/>
    </location>
</feature>
<evidence type="ECO:0000256" key="1">
    <source>
        <dbReference type="SAM" id="MobiDB-lite"/>
    </source>
</evidence>
<proteinExistence type="predicted"/>
<feature type="region of interest" description="Disordered" evidence="1">
    <location>
        <begin position="1"/>
        <end position="131"/>
    </location>
</feature>
<reference evidence="3 4" key="1">
    <citation type="submission" date="2023-07" db="EMBL/GenBank/DDBJ databases">
        <title>Comparative genomics of wheat-associated soil bacteria to identify genetic determinants of phenazine resistance.</title>
        <authorList>
            <person name="Mouncey N."/>
        </authorList>
    </citation>
    <scope>NUCLEOTIDE SEQUENCE [LARGE SCALE GENOMIC DNA]</scope>
    <source>
        <strain evidence="3 4">W4I9-1</strain>
    </source>
</reference>
<evidence type="ECO:0000256" key="2">
    <source>
        <dbReference type="SAM" id="Phobius"/>
    </source>
</evidence>
<feature type="transmembrane region" description="Helical" evidence="2">
    <location>
        <begin position="162"/>
        <end position="186"/>
    </location>
</feature>
<dbReference type="EMBL" id="JAUSXV010000001">
    <property type="protein sequence ID" value="MDQ0649699.1"/>
    <property type="molecule type" value="Genomic_DNA"/>
</dbReference>
<protein>
    <submittedName>
        <fullName evidence="3">Uncharacterized protein</fullName>
    </submittedName>
</protein>
<sequence>MTETPENPQPSQPEPTQPPAPPTPPYQPEPAQPPAPYQPEPAQPPYQPEPVQPPSFDPNAYPGAPAAYPGAAPTAAPDPYAVPGQGGPQAYPAAPTEPYAAASDPHASYPAAPQGDPNAYPPGGPAAYPGAAAPGDPNAPYPGAYPAAGFAPAPKKPMSKGLLFGLIGGGAVVVLAIAAAVIVPIVTRPAKPSASEYVEQYLTALADGDAEKAVTYVENYGGDDLLTADVLKESLKLGKIDKIKVGKESEGEYGDTQVAVTFTIGDTKVDRTFDVNPSYDGTELTIVDGLVSFSGLYGFEGLGLTVNGAEAPTDSVYVFPGTYQLAVGPEQFAIEGESTLVVASDDDTEALYEVKPILSEAGTTSFRELVKASFAECLAMKTLDTPCGMNTSTMSQDGYTPVDGTVTRTIDAENQSKLDNLEAYVSERAIVTTYDYWSADITLQASNGSSTEPFEVLFGGEVLTPKVDFSAETPSVVWE</sequence>
<evidence type="ECO:0000313" key="3">
    <source>
        <dbReference type="EMBL" id="MDQ0649699.1"/>
    </source>
</evidence>
<comment type="caution">
    <text evidence="3">The sequence shown here is derived from an EMBL/GenBank/DDBJ whole genome shotgun (WGS) entry which is preliminary data.</text>
</comment>
<name>A0AAW8F3Y4_9MICO</name>
<gene>
    <name evidence="3" type="ORF">QFZ53_003895</name>
</gene>
<keyword evidence="4" id="KW-1185">Reference proteome</keyword>
<feature type="compositionally biased region" description="Low complexity" evidence="1">
    <location>
        <begin position="58"/>
        <end position="102"/>
    </location>
</feature>
<accession>A0AAW8F3Y4</accession>
<evidence type="ECO:0000313" key="4">
    <source>
        <dbReference type="Proteomes" id="UP001244427"/>
    </source>
</evidence>
<organism evidence="3 4">
    <name type="scientific">Microbacterium natoriense</name>
    <dbReference type="NCBI Taxonomy" id="284570"/>
    <lineage>
        <taxon>Bacteria</taxon>
        <taxon>Bacillati</taxon>
        <taxon>Actinomycetota</taxon>
        <taxon>Actinomycetes</taxon>
        <taxon>Micrococcales</taxon>
        <taxon>Microbacteriaceae</taxon>
        <taxon>Microbacterium</taxon>
    </lineage>
</organism>